<name>A0A1M5GYS7_9BACI</name>
<proteinExistence type="predicted"/>
<dbReference type="Gene3D" id="3.40.50.150">
    <property type="entry name" value="Vaccinia Virus protein VP39"/>
    <property type="match status" value="1"/>
</dbReference>
<dbReference type="PANTHER" id="PTHR43861:SF1">
    <property type="entry name" value="TRANS-ACONITATE 2-METHYLTRANSFERASE"/>
    <property type="match status" value="1"/>
</dbReference>
<gene>
    <name evidence="2" type="ORF">SAMN05216225_101519</name>
</gene>
<reference evidence="2 3" key="1">
    <citation type="submission" date="2016-11" db="EMBL/GenBank/DDBJ databases">
        <authorList>
            <person name="Jaros S."/>
            <person name="Januszkiewicz K."/>
            <person name="Wedrychowicz H."/>
        </authorList>
    </citation>
    <scope>NUCLEOTIDE SEQUENCE [LARGE SCALE GENOMIC DNA]</scope>
    <source>
        <strain evidence="2 3">IBRC-M 10683</strain>
    </source>
</reference>
<keyword evidence="2" id="KW-0489">Methyltransferase</keyword>
<accession>A0A1M5GYS7</accession>
<dbReference type="STRING" id="930117.SAMN05216225_101519"/>
<organism evidence="2 3">
    <name type="scientific">Ornithinibacillus halophilus</name>
    <dbReference type="NCBI Taxonomy" id="930117"/>
    <lineage>
        <taxon>Bacteria</taxon>
        <taxon>Bacillati</taxon>
        <taxon>Bacillota</taxon>
        <taxon>Bacilli</taxon>
        <taxon>Bacillales</taxon>
        <taxon>Bacillaceae</taxon>
        <taxon>Ornithinibacillus</taxon>
    </lineage>
</organism>
<dbReference type="AlphaFoldDB" id="A0A1M5GYS7"/>
<dbReference type="EMBL" id="FQVW01000015">
    <property type="protein sequence ID" value="SHG08765.1"/>
    <property type="molecule type" value="Genomic_DNA"/>
</dbReference>
<keyword evidence="2" id="KW-0808">Transferase</keyword>
<dbReference type="Proteomes" id="UP000183988">
    <property type="component" value="Unassembled WGS sequence"/>
</dbReference>
<dbReference type="GO" id="GO:0008757">
    <property type="term" value="F:S-adenosylmethionine-dependent methyltransferase activity"/>
    <property type="evidence" value="ECO:0007669"/>
    <property type="project" value="InterPro"/>
</dbReference>
<dbReference type="PANTHER" id="PTHR43861">
    <property type="entry name" value="TRANS-ACONITATE 2-METHYLTRANSFERASE-RELATED"/>
    <property type="match status" value="1"/>
</dbReference>
<keyword evidence="3" id="KW-1185">Reference proteome</keyword>
<feature type="domain" description="Methyltransferase type 11" evidence="1">
    <location>
        <begin position="52"/>
        <end position="142"/>
    </location>
</feature>
<evidence type="ECO:0000313" key="3">
    <source>
        <dbReference type="Proteomes" id="UP000183988"/>
    </source>
</evidence>
<evidence type="ECO:0000313" key="2">
    <source>
        <dbReference type="EMBL" id="SHG08765.1"/>
    </source>
</evidence>
<sequence length="231" mass="26085">MDSFNWKEEAKDQWDNRASFWNSRSQSMWEHGSRKDIISFIKQHIISGHRVLDVGCGDGYGSYRLQQAGYEVTGVDLSPKMIVKAKEQFNDIEFFQADVGELPFESKSYDGIMTINVLEWTEIPAMALKELSRVLKDDGLLCAGILGPTAGPRSTSYPKVYGKETISNSMMPWEFQKLASDLNFEYIDGFGVYKKGVTNSHTNGLSTELQQALSFMWVFMLKKVSGEKDGS</sequence>
<protein>
    <submittedName>
        <fullName evidence="2">Methyltransferase domain-containing protein</fullName>
    </submittedName>
</protein>
<dbReference type="SUPFAM" id="SSF53335">
    <property type="entry name" value="S-adenosyl-L-methionine-dependent methyltransferases"/>
    <property type="match status" value="1"/>
</dbReference>
<dbReference type="RefSeq" id="WP_084063274.1">
    <property type="nucleotide sequence ID" value="NZ_FQVW01000015.1"/>
</dbReference>
<dbReference type="CDD" id="cd02440">
    <property type="entry name" value="AdoMet_MTases"/>
    <property type="match status" value="1"/>
</dbReference>
<dbReference type="GO" id="GO:0032259">
    <property type="term" value="P:methylation"/>
    <property type="evidence" value="ECO:0007669"/>
    <property type="project" value="UniProtKB-KW"/>
</dbReference>
<evidence type="ECO:0000259" key="1">
    <source>
        <dbReference type="Pfam" id="PF08241"/>
    </source>
</evidence>
<dbReference type="Pfam" id="PF08241">
    <property type="entry name" value="Methyltransf_11"/>
    <property type="match status" value="1"/>
</dbReference>
<dbReference type="InterPro" id="IPR013216">
    <property type="entry name" value="Methyltransf_11"/>
</dbReference>
<dbReference type="InterPro" id="IPR029063">
    <property type="entry name" value="SAM-dependent_MTases_sf"/>
</dbReference>
<dbReference type="OrthoDB" id="9760689at2"/>